<evidence type="ECO:0008006" key="7">
    <source>
        <dbReference type="Google" id="ProtNLM"/>
    </source>
</evidence>
<dbReference type="PANTHER" id="PTHR11092">
    <property type="entry name" value="SUGAR NUCLEOTIDE EPIMERASE RELATED"/>
    <property type="match status" value="1"/>
</dbReference>
<dbReference type="AlphaFoldDB" id="A0A239GXG7"/>
<organism evidence="5 6">
    <name type="scientific">Granulicella rosea</name>
    <dbReference type="NCBI Taxonomy" id="474952"/>
    <lineage>
        <taxon>Bacteria</taxon>
        <taxon>Pseudomonadati</taxon>
        <taxon>Acidobacteriota</taxon>
        <taxon>Terriglobia</taxon>
        <taxon>Terriglobales</taxon>
        <taxon>Acidobacteriaceae</taxon>
        <taxon>Granulicella</taxon>
    </lineage>
</organism>
<feature type="domain" description="NAD-dependent epimerase/dehydratase" evidence="3">
    <location>
        <begin position="7"/>
        <end position="234"/>
    </location>
</feature>
<name>A0A239GXG7_9BACT</name>
<protein>
    <recommendedName>
        <fullName evidence="7">DUF1731 domain-containing protein</fullName>
    </recommendedName>
</protein>
<dbReference type="InterPro" id="IPR013549">
    <property type="entry name" value="DUF1731"/>
</dbReference>
<evidence type="ECO:0000259" key="4">
    <source>
        <dbReference type="Pfam" id="PF08338"/>
    </source>
</evidence>
<dbReference type="Proteomes" id="UP000198356">
    <property type="component" value="Unassembled WGS sequence"/>
</dbReference>
<dbReference type="Gene3D" id="3.40.50.720">
    <property type="entry name" value="NAD(P)-binding Rossmann-like Domain"/>
    <property type="match status" value="1"/>
</dbReference>
<feature type="region of interest" description="Disordered" evidence="2">
    <location>
        <begin position="125"/>
        <end position="147"/>
    </location>
</feature>
<feature type="domain" description="DUF1731" evidence="4">
    <location>
        <begin position="270"/>
        <end position="317"/>
    </location>
</feature>
<evidence type="ECO:0000256" key="2">
    <source>
        <dbReference type="SAM" id="MobiDB-lite"/>
    </source>
</evidence>
<gene>
    <name evidence="5" type="ORF">SAMN05421770_102130</name>
</gene>
<dbReference type="RefSeq" id="WP_089407651.1">
    <property type="nucleotide sequence ID" value="NZ_FZOU01000002.1"/>
</dbReference>
<dbReference type="InterPro" id="IPR010099">
    <property type="entry name" value="SDR39U1"/>
</dbReference>
<evidence type="ECO:0000313" key="5">
    <source>
        <dbReference type="EMBL" id="SNS73850.1"/>
    </source>
</evidence>
<dbReference type="InterPro" id="IPR001509">
    <property type="entry name" value="Epimerase_deHydtase"/>
</dbReference>
<sequence>MTSKKRILIPGGSGQIGTILARYLYTAGHDVTVLSRRPVAAPWTTRRWDGLTLEPSWTRSLEGLDAVIHMSGRSVDCRYTARNRREILDSRVQPTLLLGHAIERCADPPKLWMNASTSTFYRHTLNGPDDHPQDEFTGEPGGSETGVPETWNFSVDVASHWEKAFYASNTPATRKIALRSSMTMSPDRGGVFRVLLGLVRMGLGGTEGPGDQYVSWIHDHDYCGAIDFLIRHPEISGPVNLTAPQPLPNRDFLRDLREAAGVPIGLPASRWMLEIGAFLMRTETELILKSRRAVPTVLLQHGFKFGFPAWPDAARDLVSRTRNADLL</sequence>
<dbReference type="PANTHER" id="PTHR11092:SF0">
    <property type="entry name" value="EPIMERASE FAMILY PROTEIN SDR39U1"/>
    <property type="match status" value="1"/>
</dbReference>
<comment type="similarity">
    <text evidence="1">Belongs to the NAD(P)-dependent epimerase/dehydratase family. SDR39U1 subfamily.</text>
</comment>
<keyword evidence="6" id="KW-1185">Reference proteome</keyword>
<dbReference type="NCBIfam" id="TIGR01777">
    <property type="entry name" value="yfcH"/>
    <property type="match status" value="1"/>
</dbReference>
<dbReference type="SUPFAM" id="SSF51735">
    <property type="entry name" value="NAD(P)-binding Rossmann-fold domains"/>
    <property type="match status" value="1"/>
</dbReference>
<proteinExistence type="inferred from homology"/>
<dbReference type="OrthoDB" id="9801773at2"/>
<dbReference type="InterPro" id="IPR036291">
    <property type="entry name" value="NAD(P)-bd_dom_sf"/>
</dbReference>
<dbReference type="Pfam" id="PF01370">
    <property type="entry name" value="Epimerase"/>
    <property type="match status" value="1"/>
</dbReference>
<evidence type="ECO:0000256" key="1">
    <source>
        <dbReference type="ARBA" id="ARBA00009353"/>
    </source>
</evidence>
<evidence type="ECO:0000313" key="6">
    <source>
        <dbReference type="Proteomes" id="UP000198356"/>
    </source>
</evidence>
<evidence type="ECO:0000259" key="3">
    <source>
        <dbReference type="Pfam" id="PF01370"/>
    </source>
</evidence>
<dbReference type="EMBL" id="FZOU01000002">
    <property type="protein sequence ID" value="SNS73850.1"/>
    <property type="molecule type" value="Genomic_DNA"/>
</dbReference>
<accession>A0A239GXG7</accession>
<dbReference type="Pfam" id="PF08338">
    <property type="entry name" value="DUF1731"/>
    <property type="match status" value="1"/>
</dbReference>
<reference evidence="5 6" key="1">
    <citation type="submission" date="2017-06" db="EMBL/GenBank/DDBJ databases">
        <authorList>
            <person name="Kim H.J."/>
            <person name="Triplett B.A."/>
        </authorList>
    </citation>
    <scope>NUCLEOTIDE SEQUENCE [LARGE SCALE GENOMIC DNA]</scope>
    <source>
        <strain evidence="5 6">DSM 18704</strain>
    </source>
</reference>